<dbReference type="KEGG" id="aba:Acid345_0011"/>
<feature type="chain" id="PRO_5004191428" description="DUF4139 domain-containing protein" evidence="1">
    <location>
        <begin position="25"/>
        <end position="493"/>
    </location>
</feature>
<dbReference type="AlphaFoldDB" id="Q1IVT4"/>
<feature type="signal peptide" evidence="1">
    <location>
        <begin position="1"/>
        <end position="24"/>
    </location>
</feature>
<proteinExistence type="predicted"/>
<organism evidence="3 4">
    <name type="scientific">Koribacter versatilis (strain Ellin345)</name>
    <dbReference type="NCBI Taxonomy" id="204669"/>
    <lineage>
        <taxon>Bacteria</taxon>
        <taxon>Pseudomonadati</taxon>
        <taxon>Acidobacteriota</taxon>
        <taxon>Terriglobia</taxon>
        <taxon>Terriglobales</taxon>
        <taxon>Candidatus Korobacteraceae</taxon>
        <taxon>Candidatus Korobacter</taxon>
    </lineage>
</organism>
<dbReference type="STRING" id="204669.Acid345_0011"/>
<dbReference type="eggNOG" id="COG5316">
    <property type="taxonomic scope" value="Bacteria"/>
</dbReference>
<dbReference type="InterPro" id="IPR037291">
    <property type="entry name" value="DUF4139"/>
</dbReference>
<feature type="domain" description="DUF4139" evidence="2">
    <location>
        <begin position="192"/>
        <end position="493"/>
    </location>
</feature>
<accession>Q1IVT4</accession>
<dbReference type="PANTHER" id="PTHR38075">
    <property type="entry name" value="DUF4139 DOMAIN-CONTAINING PROTEIN"/>
    <property type="match status" value="1"/>
</dbReference>
<dbReference type="Pfam" id="PF13598">
    <property type="entry name" value="DUF4139"/>
    <property type="match status" value="1"/>
</dbReference>
<evidence type="ECO:0000313" key="4">
    <source>
        <dbReference type="Proteomes" id="UP000002432"/>
    </source>
</evidence>
<dbReference type="RefSeq" id="WP_011520818.1">
    <property type="nucleotide sequence ID" value="NC_008009.1"/>
</dbReference>
<dbReference type="OrthoDB" id="9783078at2"/>
<keyword evidence="4" id="KW-1185">Reference proteome</keyword>
<name>Q1IVT4_KORVE</name>
<dbReference type="PANTHER" id="PTHR38075:SF1">
    <property type="entry name" value="DUF4139 DOMAIN-CONTAINING PROTEIN"/>
    <property type="match status" value="1"/>
</dbReference>
<evidence type="ECO:0000256" key="1">
    <source>
        <dbReference type="SAM" id="SignalP"/>
    </source>
</evidence>
<evidence type="ECO:0000313" key="3">
    <source>
        <dbReference type="EMBL" id="ABF39016.1"/>
    </source>
</evidence>
<sequence length="493" mass="55809">MRKFVGGFLTTVWLMFLLSVAAVAEDGTSLTIYNGGFAAVREHLPLDLKSGINPFTFAGATTTLEPESVILRDPLGQHSVQILEQSYRSDPVSQGLLLSMYEGKTIDFLVRRGQFGEREEIVKGKVIRSGYVHPNAQNPYGGAQQPVIEVDGKLRFSLPGEPIFPDLGQDTVLKPTLNWLLQSDKPGAFNAELAYITNGMSWNADYNLVVPETGNVADVVGWITMHNNTGKTFENSRIRLMAGDVNKIQNTGGLRRDYAAKAAMSMNEAASAPVVTEKAFDEFHLYTLEHPTTLHEEETKQVEFVHAMGVTSQRIYVYDGMDGYYYYGSYVGDQPSYGTQTNKKVWVMQEFKNSKENGLGIALPKGRVRFYRRDSDGSLQFIGENQIDHTPKDETVRLYTGNTFDVVGERKQTDYHVDHNGHWADESFEIHVRNHKKEAVTVRVVEHLYRWVNWKITTETDQHKKTDSQTMEYHVTVAPDQEKVVRYTVHYSW</sequence>
<dbReference type="Proteomes" id="UP000002432">
    <property type="component" value="Chromosome"/>
</dbReference>
<reference evidence="3 4" key="1">
    <citation type="journal article" date="2009" name="Appl. Environ. Microbiol.">
        <title>Three genomes from the phylum Acidobacteria provide insight into the lifestyles of these microorganisms in soils.</title>
        <authorList>
            <person name="Ward N.L."/>
            <person name="Challacombe J.F."/>
            <person name="Janssen P.H."/>
            <person name="Henrissat B."/>
            <person name="Coutinho P.M."/>
            <person name="Wu M."/>
            <person name="Xie G."/>
            <person name="Haft D.H."/>
            <person name="Sait M."/>
            <person name="Badger J."/>
            <person name="Barabote R.D."/>
            <person name="Bradley B."/>
            <person name="Brettin T.S."/>
            <person name="Brinkac L.M."/>
            <person name="Bruce D."/>
            <person name="Creasy T."/>
            <person name="Daugherty S.C."/>
            <person name="Davidsen T.M."/>
            <person name="DeBoy R.T."/>
            <person name="Detter J.C."/>
            <person name="Dodson R.J."/>
            <person name="Durkin A.S."/>
            <person name="Ganapathy A."/>
            <person name="Gwinn-Giglio M."/>
            <person name="Han C.S."/>
            <person name="Khouri H."/>
            <person name="Kiss H."/>
            <person name="Kothari S.P."/>
            <person name="Madupu R."/>
            <person name="Nelson K.E."/>
            <person name="Nelson W.C."/>
            <person name="Paulsen I."/>
            <person name="Penn K."/>
            <person name="Ren Q."/>
            <person name="Rosovitz M.J."/>
            <person name="Selengut J.D."/>
            <person name="Shrivastava S."/>
            <person name="Sullivan S.A."/>
            <person name="Tapia R."/>
            <person name="Thompson L.S."/>
            <person name="Watkins K.L."/>
            <person name="Yang Q."/>
            <person name="Yu C."/>
            <person name="Zafar N."/>
            <person name="Zhou L."/>
            <person name="Kuske C.R."/>
        </authorList>
    </citation>
    <scope>NUCLEOTIDE SEQUENCE [LARGE SCALE GENOMIC DNA]</scope>
    <source>
        <strain evidence="3 4">Ellin345</strain>
    </source>
</reference>
<gene>
    <name evidence="3" type="ordered locus">Acid345_0011</name>
</gene>
<evidence type="ECO:0000259" key="2">
    <source>
        <dbReference type="Pfam" id="PF13598"/>
    </source>
</evidence>
<dbReference type="HOGENOM" id="CLU_039933_0_0_0"/>
<dbReference type="EnsemblBacteria" id="ABF39016">
    <property type="protein sequence ID" value="ABF39016"/>
    <property type="gene ID" value="Acid345_0011"/>
</dbReference>
<dbReference type="EMBL" id="CP000360">
    <property type="protein sequence ID" value="ABF39016.1"/>
    <property type="molecule type" value="Genomic_DNA"/>
</dbReference>
<keyword evidence="1" id="KW-0732">Signal</keyword>
<protein>
    <recommendedName>
        <fullName evidence="2">DUF4139 domain-containing protein</fullName>
    </recommendedName>
</protein>